<dbReference type="GO" id="GO:0007165">
    <property type="term" value="P:signal transduction"/>
    <property type="evidence" value="ECO:0007669"/>
    <property type="project" value="UniProtKB-KW"/>
</dbReference>
<evidence type="ECO:0000313" key="6">
    <source>
        <dbReference type="Proteomes" id="UP001198163"/>
    </source>
</evidence>
<dbReference type="AlphaFoldDB" id="A0AAE3ELX0"/>
<dbReference type="RefSeq" id="WP_230757814.1">
    <property type="nucleotide sequence ID" value="NZ_JAINWA010000003.1"/>
</dbReference>
<evidence type="ECO:0000259" key="4">
    <source>
        <dbReference type="PROSITE" id="PS50111"/>
    </source>
</evidence>
<dbReference type="GO" id="GO:0016020">
    <property type="term" value="C:membrane"/>
    <property type="evidence" value="ECO:0007669"/>
    <property type="project" value="InterPro"/>
</dbReference>
<feature type="domain" description="Methyl-accepting transducer" evidence="4">
    <location>
        <begin position="287"/>
        <end position="481"/>
    </location>
</feature>
<name>A0AAE3ELX0_9SPIR</name>
<keyword evidence="3" id="KW-0472">Membrane</keyword>
<feature type="transmembrane region" description="Helical" evidence="3">
    <location>
        <begin position="81"/>
        <end position="100"/>
    </location>
</feature>
<proteinExistence type="predicted"/>
<dbReference type="Pfam" id="PF00015">
    <property type="entry name" value="MCPsignal"/>
    <property type="match status" value="1"/>
</dbReference>
<dbReference type="SUPFAM" id="SSF58104">
    <property type="entry name" value="Methyl-accepting chemotaxis protein (MCP) signaling domain"/>
    <property type="match status" value="1"/>
</dbReference>
<feature type="transmembrane region" description="Helical" evidence="3">
    <location>
        <begin position="106"/>
        <end position="124"/>
    </location>
</feature>
<reference evidence="5" key="1">
    <citation type="submission" date="2021-08" db="EMBL/GenBank/DDBJ databases">
        <title>Comparative analyses of Brucepasteria parasyntrophica and Teretinema zuelzerae.</title>
        <authorList>
            <person name="Song Y."/>
            <person name="Brune A."/>
        </authorList>
    </citation>
    <scope>NUCLEOTIDE SEQUENCE</scope>
    <source>
        <strain evidence="5">DSM 1903</strain>
    </source>
</reference>
<accession>A0AAE3ELX0</accession>
<dbReference type="PANTHER" id="PTHR32089:SF112">
    <property type="entry name" value="LYSOZYME-LIKE PROTEIN-RELATED"/>
    <property type="match status" value="1"/>
</dbReference>
<keyword evidence="1 2" id="KW-0807">Transducer</keyword>
<evidence type="ECO:0000256" key="1">
    <source>
        <dbReference type="ARBA" id="ARBA00023224"/>
    </source>
</evidence>
<protein>
    <recommendedName>
        <fullName evidence="4">Methyl-accepting transducer domain-containing protein</fullName>
    </recommendedName>
</protein>
<feature type="transmembrane region" description="Helical" evidence="3">
    <location>
        <begin position="29"/>
        <end position="48"/>
    </location>
</feature>
<dbReference type="SMART" id="SM00283">
    <property type="entry name" value="MA"/>
    <property type="match status" value="1"/>
</dbReference>
<evidence type="ECO:0000256" key="3">
    <source>
        <dbReference type="SAM" id="Phobius"/>
    </source>
</evidence>
<dbReference type="InterPro" id="IPR004089">
    <property type="entry name" value="MCPsignal_dom"/>
</dbReference>
<comment type="caution">
    <text evidence="5">The sequence shown here is derived from an EMBL/GenBank/DDBJ whole genome shotgun (WGS) entry which is preliminary data.</text>
</comment>
<feature type="transmembrane region" description="Helical" evidence="3">
    <location>
        <begin position="54"/>
        <end position="74"/>
    </location>
</feature>
<keyword evidence="6" id="KW-1185">Reference proteome</keyword>
<evidence type="ECO:0000256" key="2">
    <source>
        <dbReference type="PROSITE-ProRule" id="PRU00284"/>
    </source>
</evidence>
<sequence length="548" mass="57860">MSTIIQKTLSYFYAPYENADIRIQKKARLLAPLTLSIAALCVLLSMVMGVTAAYAVAGILSGFIVLCVAVLVLLRKGAYAISSSLFLYGLFLAMFAAIKFDAYKNIYETYVFASLGLFFMLMVANLGAHYLHALAATIGTLAGIAALYVLDSLPGEGGTVSLLAIQNLATCGVITVAGGALCAAAIKMQNNLVRETLTSATKARTQADEFGNVVSSACESIMKIGSELAEASETLSSAITQFRITVQEETSGLETLDDVLLQNEGDERKGIEAQARVRNSLAAYSGRVERVASSVARMIESIGAIAQNAGERKAAVDRLTEMAKDGSVKSKDLSRTIESIVTATARMDEVNSLIGDVASRTNLLGMNASIEAAHAGSAGKGFAVVAQEIRKLSQQAESGSQTIAQTLAATRSAVDGAAKASGETGSFINEMDQEIEQVADTLSGLIERLQEVARGTGEIRSAMEDFSGLAAETGKEAASTEDLLKKVIDMSDVSREVASNMKTDAKSMMKACDALLDKAARVRDLGKQNISKMQELQNSVCGIASRHS</sequence>
<keyword evidence="3" id="KW-0812">Transmembrane</keyword>
<dbReference type="Proteomes" id="UP001198163">
    <property type="component" value="Unassembled WGS sequence"/>
</dbReference>
<feature type="transmembrane region" description="Helical" evidence="3">
    <location>
        <begin position="162"/>
        <end position="186"/>
    </location>
</feature>
<gene>
    <name evidence="5" type="ORF">K7J14_14310</name>
</gene>
<dbReference type="EMBL" id="JAINWA010000003">
    <property type="protein sequence ID" value="MCD1655868.1"/>
    <property type="molecule type" value="Genomic_DNA"/>
</dbReference>
<keyword evidence="3" id="KW-1133">Transmembrane helix</keyword>
<dbReference type="PANTHER" id="PTHR32089">
    <property type="entry name" value="METHYL-ACCEPTING CHEMOTAXIS PROTEIN MCPB"/>
    <property type="match status" value="1"/>
</dbReference>
<dbReference type="PROSITE" id="PS50111">
    <property type="entry name" value="CHEMOTAXIS_TRANSDUC_2"/>
    <property type="match status" value="1"/>
</dbReference>
<organism evidence="5 6">
    <name type="scientific">Teretinema zuelzerae</name>
    <dbReference type="NCBI Taxonomy" id="156"/>
    <lineage>
        <taxon>Bacteria</taxon>
        <taxon>Pseudomonadati</taxon>
        <taxon>Spirochaetota</taxon>
        <taxon>Spirochaetia</taxon>
        <taxon>Spirochaetales</taxon>
        <taxon>Treponemataceae</taxon>
        <taxon>Teretinema</taxon>
    </lineage>
</organism>
<feature type="transmembrane region" description="Helical" evidence="3">
    <location>
        <begin position="131"/>
        <end position="150"/>
    </location>
</feature>
<evidence type="ECO:0000313" key="5">
    <source>
        <dbReference type="EMBL" id="MCD1655868.1"/>
    </source>
</evidence>
<dbReference type="Gene3D" id="1.10.287.950">
    <property type="entry name" value="Methyl-accepting chemotaxis protein"/>
    <property type="match status" value="1"/>
</dbReference>